<dbReference type="PANTHER" id="PTHR24411">
    <property type="entry name" value="NUCLEAR FACTOR ERYTHROID 2-RELATED FACTOR"/>
    <property type="match status" value="1"/>
</dbReference>
<dbReference type="PANTHER" id="PTHR24411:SF26">
    <property type="entry name" value="TRANSCRIPTION FACTOR NF-E2 45 KDA SUBUNIT"/>
    <property type="match status" value="1"/>
</dbReference>
<dbReference type="GO" id="GO:0000978">
    <property type="term" value="F:RNA polymerase II cis-regulatory region sequence-specific DNA binding"/>
    <property type="evidence" value="ECO:0007669"/>
    <property type="project" value="InterPro"/>
</dbReference>
<sequence length="517" mass="55142">MCAAANCILPLRRNCEGLAHPGRLHGGVPMSTAVPPARPHRPLPEAEMDFTWQELMAITELQEFDVPGESPFEQAAYQPVCPQLTPVGFGLSQPSLEPPLPSCGPGPGDTFESPYTEAMPAGAPACSLQRLGSNIETLYGHAGSRLLPNPHSHSHSHSHSLQPPLMSLLEHMSLAGAGEVGAPPFMGAGQGRGPPGAGLGPIKHPPPSDDPESDSGLSLGSSPPLASPGNATGGAPPYAGGAAEAGLGYSDGEPPLEMEGMAEPGRMRPDFLYPMDYQHPMNHYPYPVPQPSYSLPPPPLHPHQQQQQLPSDLQPHPIAPAALHGMVPGAVSLAGCGGAGSSRAAAPYGKLRGPQARGAGGGGEAAPLTRDERRALALKIPFALEKIVNLPVDDFNELLSRYQLTDAQLALVRDIRRRGKNKVAAQNCRKRKLENIVHLEAELGQLRARREQLARERAEYQRGLALAKRRLSELYADVFARLRDEEGRPYSLDDYSLQQTSDGSVFLVPRKPGEEGE</sequence>
<name>A0A8J7NTL7_ATRSP</name>
<feature type="region of interest" description="Disordered" evidence="8">
    <location>
        <begin position="180"/>
        <end position="263"/>
    </location>
</feature>
<dbReference type="GO" id="GO:0005634">
    <property type="term" value="C:nucleus"/>
    <property type="evidence" value="ECO:0007669"/>
    <property type="project" value="TreeGrafter"/>
</dbReference>
<dbReference type="InterPro" id="IPR004827">
    <property type="entry name" value="bZIP"/>
</dbReference>
<dbReference type="Pfam" id="PF03131">
    <property type="entry name" value="bZIP_Maf"/>
    <property type="match status" value="1"/>
</dbReference>
<feature type="compositionally biased region" description="Low complexity" evidence="8">
    <location>
        <begin position="214"/>
        <end position="248"/>
    </location>
</feature>
<keyword evidence="3" id="KW-0238">DNA-binding</keyword>
<feature type="non-terminal residue" evidence="10">
    <location>
        <position position="517"/>
    </location>
</feature>
<dbReference type="GO" id="GO:0000981">
    <property type="term" value="F:DNA-binding transcription factor activity, RNA polymerase II-specific"/>
    <property type="evidence" value="ECO:0007669"/>
    <property type="project" value="TreeGrafter"/>
</dbReference>
<dbReference type="PROSITE" id="PS00036">
    <property type="entry name" value="BZIP_BASIC"/>
    <property type="match status" value="1"/>
</dbReference>
<feature type="non-terminal residue" evidence="10">
    <location>
        <position position="1"/>
    </location>
</feature>
<feature type="domain" description="BZIP" evidence="9">
    <location>
        <begin position="411"/>
        <end position="474"/>
    </location>
</feature>
<dbReference type="SUPFAM" id="SSF47454">
    <property type="entry name" value="A DNA-binding domain in eukaryotic transcription factors"/>
    <property type="match status" value="1"/>
</dbReference>
<organism evidence="10 11">
    <name type="scientific">Atractosteus spatula</name>
    <name type="common">Alligator gar</name>
    <name type="synonym">Lepisosteus spatula</name>
    <dbReference type="NCBI Taxonomy" id="7917"/>
    <lineage>
        <taxon>Eukaryota</taxon>
        <taxon>Metazoa</taxon>
        <taxon>Chordata</taxon>
        <taxon>Craniata</taxon>
        <taxon>Vertebrata</taxon>
        <taxon>Euteleostomi</taxon>
        <taxon>Actinopterygii</taxon>
        <taxon>Neopterygii</taxon>
        <taxon>Holostei</taxon>
        <taxon>Semionotiformes</taxon>
        <taxon>Lepisosteidae</taxon>
        <taxon>Atractosteus</taxon>
    </lineage>
</organism>
<comment type="similarity">
    <text evidence="1">Belongs to the bZIP family. CNC subfamily.</text>
</comment>
<evidence type="ECO:0000256" key="6">
    <source>
        <dbReference type="ARBA" id="ARBA00023242"/>
    </source>
</evidence>
<keyword evidence="7" id="KW-0175">Coiled coil</keyword>
<keyword evidence="2" id="KW-0805">Transcription regulation</keyword>
<evidence type="ECO:0000256" key="2">
    <source>
        <dbReference type="ARBA" id="ARBA00023015"/>
    </source>
</evidence>
<reference evidence="10" key="1">
    <citation type="journal article" date="2021" name="Cell">
        <title>Tracing the genetic footprints of vertebrate landing in non-teleost ray-finned fishes.</title>
        <authorList>
            <person name="Bi X."/>
            <person name="Wang K."/>
            <person name="Yang L."/>
            <person name="Pan H."/>
            <person name="Jiang H."/>
            <person name="Wei Q."/>
            <person name="Fang M."/>
            <person name="Yu H."/>
            <person name="Zhu C."/>
            <person name="Cai Y."/>
            <person name="He Y."/>
            <person name="Gan X."/>
            <person name="Zeng H."/>
            <person name="Yu D."/>
            <person name="Zhu Y."/>
            <person name="Jiang H."/>
            <person name="Qiu Q."/>
            <person name="Yang H."/>
            <person name="Zhang Y.E."/>
            <person name="Wang W."/>
            <person name="Zhu M."/>
            <person name="He S."/>
            <person name="Zhang G."/>
        </authorList>
    </citation>
    <scope>NUCLEOTIDE SEQUENCE</scope>
    <source>
        <strain evidence="10">Allg_001</strain>
    </source>
</reference>
<dbReference type="Gene3D" id="1.10.880.10">
    <property type="entry name" value="Transcription factor, Skn-1-like, DNA-binding domain"/>
    <property type="match status" value="1"/>
</dbReference>
<keyword evidence="11" id="KW-1185">Reference proteome</keyword>
<evidence type="ECO:0000313" key="11">
    <source>
        <dbReference type="Proteomes" id="UP000736164"/>
    </source>
</evidence>
<feature type="compositionally biased region" description="Gly residues" evidence="8">
    <location>
        <begin position="188"/>
        <end position="199"/>
    </location>
</feature>
<dbReference type="InterPro" id="IPR004826">
    <property type="entry name" value="bZIP_Maf"/>
</dbReference>
<dbReference type="InterPro" id="IPR047167">
    <property type="entry name" value="NFE2-like"/>
</dbReference>
<evidence type="ECO:0000256" key="5">
    <source>
        <dbReference type="ARBA" id="ARBA00023163"/>
    </source>
</evidence>
<evidence type="ECO:0000256" key="8">
    <source>
        <dbReference type="SAM" id="MobiDB-lite"/>
    </source>
</evidence>
<dbReference type="PROSITE" id="PS50217">
    <property type="entry name" value="BZIP"/>
    <property type="match status" value="1"/>
</dbReference>
<dbReference type="Proteomes" id="UP000736164">
    <property type="component" value="Unassembled WGS sequence"/>
</dbReference>
<proteinExistence type="inferred from homology"/>
<dbReference type="AlphaFoldDB" id="A0A8J7NTL7"/>
<feature type="region of interest" description="Disordered" evidence="8">
    <location>
        <begin position="283"/>
        <end position="310"/>
    </location>
</feature>
<gene>
    <name evidence="10" type="primary">Nfe2l2_1</name>
    <name evidence="10" type="ORF">GTO95_0014187</name>
</gene>
<evidence type="ECO:0000256" key="4">
    <source>
        <dbReference type="ARBA" id="ARBA00023159"/>
    </source>
</evidence>
<evidence type="ECO:0000259" key="9">
    <source>
        <dbReference type="PROSITE" id="PS50217"/>
    </source>
</evidence>
<keyword evidence="4" id="KW-0010">Activator</keyword>
<evidence type="ECO:0000256" key="1">
    <source>
        <dbReference type="ARBA" id="ARBA00008157"/>
    </source>
</evidence>
<feature type="coiled-coil region" evidence="7">
    <location>
        <begin position="429"/>
        <end position="470"/>
    </location>
</feature>
<feature type="compositionally biased region" description="Pro residues" evidence="8">
    <location>
        <begin position="286"/>
        <end position="301"/>
    </location>
</feature>
<dbReference type="SMART" id="SM00338">
    <property type="entry name" value="BRLZ"/>
    <property type="match status" value="1"/>
</dbReference>
<protein>
    <submittedName>
        <fullName evidence="10">NF2L2 factor</fullName>
    </submittedName>
</protein>
<dbReference type="CDD" id="cd14720">
    <property type="entry name" value="bZIP_NFE2-like"/>
    <property type="match status" value="1"/>
</dbReference>
<evidence type="ECO:0000256" key="7">
    <source>
        <dbReference type="SAM" id="Coils"/>
    </source>
</evidence>
<keyword evidence="6" id="KW-0539">Nucleus</keyword>
<dbReference type="EMBL" id="JAAWVO010036829">
    <property type="protein sequence ID" value="MBN3317790.1"/>
    <property type="molecule type" value="Genomic_DNA"/>
</dbReference>
<comment type="caution">
    <text evidence="10">The sequence shown here is derived from an EMBL/GenBank/DDBJ whole genome shotgun (WGS) entry which is preliminary data.</text>
</comment>
<evidence type="ECO:0000313" key="10">
    <source>
        <dbReference type="EMBL" id="MBN3317790.1"/>
    </source>
</evidence>
<keyword evidence="5" id="KW-0804">Transcription</keyword>
<accession>A0A8J7NTL7</accession>
<dbReference type="InterPro" id="IPR008917">
    <property type="entry name" value="TF_DNA-bd_sf"/>
</dbReference>
<evidence type="ECO:0000256" key="3">
    <source>
        <dbReference type="ARBA" id="ARBA00023125"/>
    </source>
</evidence>